<dbReference type="EMBL" id="ML769463">
    <property type="protein sequence ID" value="KAE9399861.1"/>
    <property type="molecule type" value="Genomic_DNA"/>
</dbReference>
<evidence type="ECO:0000313" key="2">
    <source>
        <dbReference type="EMBL" id="KAE9399861.1"/>
    </source>
</evidence>
<feature type="coiled-coil region" evidence="1">
    <location>
        <begin position="47"/>
        <end position="77"/>
    </location>
</feature>
<keyword evidence="1" id="KW-0175">Coiled coil</keyword>
<name>A0A6A4HQ93_9AGAR</name>
<dbReference type="Proteomes" id="UP000799118">
    <property type="component" value="Unassembled WGS sequence"/>
</dbReference>
<dbReference type="AlphaFoldDB" id="A0A6A4HQ93"/>
<keyword evidence="3" id="KW-1185">Reference proteome</keyword>
<sequence>MLAEDKLPDFVQSVNQTNLDRLRAGYVPNSIELSDIQSFLQSVEPILAGYEEDIQRLQKLKKLREETMRVVDNARALASPVWKLPREILLEVFAEYSHDAFRDLELEPTDSLISDIKRPICSTLTLTWVCSFWRQLLLYRPCFWSSLFISIPSLLRHPDQFDIFHQCIARSANEPVDLILVHADDTNTHNDHLPLIHAVYNTLLTNHSRWRRFTSLCTGTWRLWLAQNSERISTSGLDQFPKLKFLHWDSGEVPYMLFQSCPELAVLHGKNMIMMRPDSRRFWPRFLSRLTELQISYVEDYSGLEFLCVMPMLKKLVSGYFNPVYTQSLLHGTYCSNISTMCLSIEAIESPVFWERVQFPLLNTLELGGPQFRPVNVEDLDIDEDEYLDQLEIFRRAIVNFSEILLNAGAVLRTVKLYGMPGQEALAFLAFHPSISELTLSLLHDDNEDILIGLDISQNVIVPKLRFLSISFSTYDSDNDQIICDNLCHLVEGRTSASICSAKGVVKLENLALETEFRRSHTGQEVCRCLSGRIALMDKEYKEFLFEDALVTPYTFPRFR</sequence>
<evidence type="ECO:0008006" key="4">
    <source>
        <dbReference type="Google" id="ProtNLM"/>
    </source>
</evidence>
<protein>
    <recommendedName>
        <fullName evidence="4">F-box domain-containing protein</fullName>
    </recommendedName>
</protein>
<evidence type="ECO:0000256" key="1">
    <source>
        <dbReference type="SAM" id="Coils"/>
    </source>
</evidence>
<gene>
    <name evidence="2" type="ORF">BT96DRAFT_919781</name>
</gene>
<proteinExistence type="predicted"/>
<organism evidence="2 3">
    <name type="scientific">Gymnopus androsaceus JB14</name>
    <dbReference type="NCBI Taxonomy" id="1447944"/>
    <lineage>
        <taxon>Eukaryota</taxon>
        <taxon>Fungi</taxon>
        <taxon>Dikarya</taxon>
        <taxon>Basidiomycota</taxon>
        <taxon>Agaricomycotina</taxon>
        <taxon>Agaricomycetes</taxon>
        <taxon>Agaricomycetidae</taxon>
        <taxon>Agaricales</taxon>
        <taxon>Marasmiineae</taxon>
        <taxon>Omphalotaceae</taxon>
        <taxon>Gymnopus</taxon>
    </lineage>
</organism>
<evidence type="ECO:0000313" key="3">
    <source>
        <dbReference type="Proteomes" id="UP000799118"/>
    </source>
</evidence>
<reference evidence="2" key="1">
    <citation type="journal article" date="2019" name="Environ. Microbiol.">
        <title>Fungal ecological strategies reflected in gene transcription - a case study of two litter decomposers.</title>
        <authorList>
            <person name="Barbi F."/>
            <person name="Kohler A."/>
            <person name="Barry K."/>
            <person name="Baskaran P."/>
            <person name="Daum C."/>
            <person name="Fauchery L."/>
            <person name="Ihrmark K."/>
            <person name="Kuo A."/>
            <person name="LaButti K."/>
            <person name="Lipzen A."/>
            <person name="Morin E."/>
            <person name="Grigoriev I.V."/>
            <person name="Henrissat B."/>
            <person name="Lindahl B."/>
            <person name="Martin F."/>
        </authorList>
    </citation>
    <scope>NUCLEOTIDE SEQUENCE</scope>
    <source>
        <strain evidence="2">JB14</strain>
    </source>
</reference>
<dbReference type="SUPFAM" id="SSF52047">
    <property type="entry name" value="RNI-like"/>
    <property type="match status" value="1"/>
</dbReference>
<accession>A0A6A4HQ93</accession>